<comment type="caution">
    <text evidence="7">The sequence shown here is derived from an EMBL/GenBank/DDBJ whole genome shotgun (WGS) entry which is preliminary data.</text>
</comment>
<sequence>MSDCQRTSKKSHLSSNYSRPKTTTSTYGCHNWVSAKQASIEFLNKIRKTFQHDHDQTYKSFLKIMSSYGEKHSDIMQINQEVTALFKDVPGLFLEFTKFVTYSNEKNQTEREEQSWDMDWITKSSSSKRDHDPYEQKLFQREDYLFEIDMVLRRLQSANKNAQRLVNDYENENNCENSIIVEKYFTIHDMRCIEKLYDECGYEVIEILRRNPIVALNNGILARLKQKLEEWIEFSFNVGAKWGEQSSDEFKKWKREPRKDPDDVEYVTDDENKMIKRMMKSLL</sequence>
<evidence type="ECO:0000256" key="5">
    <source>
        <dbReference type="SAM" id="Coils"/>
    </source>
</evidence>
<dbReference type="PANTHER" id="PTHR12346">
    <property type="entry name" value="SIN3B-RELATED"/>
    <property type="match status" value="1"/>
</dbReference>
<comment type="subcellular location">
    <subcellularLocation>
        <location evidence="1 4">Nucleus</location>
    </subcellularLocation>
</comment>
<dbReference type="Proteomes" id="UP000306102">
    <property type="component" value="Unassembled WGS sequence"/>
</dbReference>
<dbReference type="PROSITE" id="PS51477">
    <property type="entry name" value="PAH"/>
    <property type="match status" value="1"/>
</dbReference>
<reference evidence="7 8" key="1">
    <citation type="journal article" date="2018" name="Proc. Natl. Acad. Sci. U.S.A.">
        <title>Draft genome sequence of Camellia sinensis var. sinensis provides insights into the evolution of the tea genome and tea quality.</title>
        <authorList>
            <person name="Wei C."/>
            <person name="Yang H."/>
            <person name="Wang S."/>
            <person name="Zhao J."/>
            <person name="Liu C."/>
            <person name="Gao L."/>
            <person name="Xia E."/>
            <person name="Lu Y."/>
            <person name="Tai Y."/>
            <person name="She G."/>
            <person name="Sun J."/>
            <person name="Cao H."/>
            <person name="Tong W."/>
            <person name="Gao Q."/>
            <person name="Li Y."/>
            <person name="Deng W."/>
            <person name="Jiang X."/>
            <person name="Wang W."/>
            <person name="Chen Q."/>
            <person name="Zhang S."/>
            <person name="Li H."/>
            <person name="Wu J."/>
            <person name="Wang P."/>
            <person name="Li P."/>
            <person name="Shi C."/>
            <person name="Zheng F."/>
            <person name="Jian J."/>
            <person name="Huang B."/>
            <person name="Shan D."/>
            <person name="Shi M."/>
            <person name="Fang C."/>
            <person name="Yue Y."/>
            <person name="Li F."/>
            <person name="Li D."/>
            <person name="Wei S."/>
            <person name="Han B."/>
            <person name="Jiang C."/>
            <person name="Yin Y."/>
            <person name="Xia T."/>
            <person name="Zhang Z."/>
            <person name="Bennetzen J.L."/>
            <person name="Zhao S."/>
            <person name="Wan X."/>
        </authorList>
    </citation>
    <scope>NUCLEOTIDE SEQUENCE [LARGE SCALE GENOMIC DNA]</scope>
    <source>
        <strain evidence="8">cv. Shuchazao</strain>
        <tissue evidence="7">Leaf</tissue>
    </source>
</reference>
<proteinExistence type="predicted"/>
<dbReference type="STRING" id="542762.A0A4S4DQN0"/>
<gene>
    <name evidence="7" type="ORF">TEA_027706</name>
</gene>
<evidence type="ECO:0000256" key="1">
    <source>
        <dbReference type="ARBA" id="ARBA00004123"/>
    </source>
</evidence>
<evidence type="ECO:0000256" key="6">
    <source>
        <dbReference type="SAM" id="MobiDB-lite"/>
    </source>
</evidence>
<dbReference type="EMBL" id="SDRB02010668">
    <property type="protein sequence ID" value="THG05034.1"/>
    <property type="molecule type" value="Genomic_DNA"/>
</dbReference>
<protein>
    <recommendedName>
        <fullName evidence="9">Histone deacetylase interacting domain-containing protein</fullName>
    </recommendedName>
</protein>
<dbReference type="InterPro" id="IPR036600">
    <property type="entry name" value="PAH_sf"/>
</dbReference>
<evidence type="ECO:0000256" key="4">
    <source>
        <dbReference type="PROSITE-ProRule" id="PRU00810"/>
    </source>
</evidence>
<evidence type="ECO:0008006" key="9">
    <source>
        <dbReference type="Google" id="ProtNLM"/>
    </source>
</evidence>
<feature type="compositionally biased region" description="Polar residues" evidence="6">
    <location>
        <begin position="13"/>
        <end position="24"/>
    </location>
</feature>
<organism evidence="7 8">
    <name type="scientific">Camellia sinensis var. sinensis</name>
    <name type="common">China tea</name>
    <dbReference type="NCBI Taxonomy" id="542762"/>
    <lineage>
        <taxon>Eukaryota</taxon>
        <taxon>Viridiplantae</taxon>
        <taxon>Streptophyta</taxon>
        <taxon>Embryophyta</taxon>
        <taxon>Tracheophyta</taxon>
        <taxon>Spermatophyta</taxon>
        <taxon>Magnoliopsida</taxon>
        <taxon>eudicotyledons</taxon>
        <taxon>Gunneridae</taxon>
        <taxon>Pentapetalae</taxon>
        <taxon>asterids</taxon>
        <taxon>Ericales</taxon>
        <taxon>Theaceae</taxon>
        <taxon>Camellia</taxon>
    </lineage>
</organism>
<dbReference type="GO" id="GO:0000785">
    <property type="term" value="C:chromatin"/>
    <property type="evidence" value="ECO:0007669"/>
    <property type="project" value="TreeGrafter"/>
</dbReference>
<dbReference type="GO" id="GO:0000118">
    <property type="term" value="C:histone deacetylase complex"/>
    <property type="evidence" value="ECO:0007669"/>
    <property type="project" value="TreeGrafter"/>
</dbReference>
<keyword evidence="3 4" id="KW-0539">Nucleus</keyword>
<dbReference type="GO" id="GO:0003714">
    <property type="term" value="F:transcription corepressor activity"/>
    <property type="evidence" value="ECO:0007669"/>
    <property type="project" value="InterPro"/>
</dbReference>
<dbReference type="AlphaFoldDB" id="A0A4S4DQN0"/>
<dbReference type="InterPro" id="IPR003822">
    <property type="entry name" value="PAH"/>
</dbReference>
<dbReference type="SUPFAM" id="SSF47762">
    <property type="entry name" value="PAH2 domain"/>
    <property type="match status" value="1"/>
</dbReference>
<dbReference type="Gene3D" id="1.20.1160.11">
    <property type="entry name" value="Paired amphipathic helix"/>
    <property type="match status" value="1"/>
</dbReference>
<evidence type="ECO:0000256" key="2">
    <source>
        <dbReference type="ARBA" id="ARBA00022491"/>
    </source>
</evidence>
<evidence type="ECO:0000256" key="3">
    <source>
        <dbReference type="ARBA" id="ARBA00023242"/>
    </source>
</evidence>
<evidence type="ECO:0000313" key="7">
    <source>
        <dbReference type="EMBL" id="THG05034.1"/>
    </source>
</evidence>
<dbReference type="PANTHER" id="PTHR12346:SF0">
    <property type="entry name" value="SIN3A, ISOFORM G"/>
    <property type="match status" value="1"/>
</dbReference>
<feature type="region of interest" description="Disordered" evidence="6">
    <location>
        <begin position="1"/>
        <end position="24"/>
    </location>
</feature>
<keyword evidence="2" id="KW-0678">Repressor</keyword>
<accession>A0A4S4DQN0</accession>
<keyword evidence="5" id="KW-0175">Coiled coil</keyword>
<dbReference type="GO" id="GO:0000122">
    <property type="term" value="P:negative regulation of transcription by RNA polymerase II"/>
    <property type="evidence" value="ECO:0007669"/>
    <property type="project" value="TreeGrafter"/>
</dbReference>
<dbReference type="InterPro" id="IPR039774">
    <property type="entry name" value="Sin3-like"/>
</dbReference>
<evidence type="ECO:0000313" key="8">
    <source>
        <dbReference type="Proteomes" id="UP000306102"/>
    </source>
</evidence>
<name>A0A4S4DQN0_CAMSN</name>
<feature type="coiled-coil region" evidence="5">
    <location>
        <begin position="148"/>
        <end position="175"/>
    </location>
</feature>
<dbReference type="Pfam" id="PF02671">
    <property type="entry name" value="PAH"/>
    <property type="match status" value="1"/>
</dbReference>
<keyword evidence="8" id="KW-1185">Reference proteome</keyword>